<reference evidence="2" key="1">
    <citation type="submission" date="2016-10" db="EMBL/GenBank/DDBJ databases">
        <authorList>
            <person name="Varghese N."/>
            <person name="Submissions S."/>
        </authorList>
    </citation>
    <scope>NUCLEOTIDE SEQUENCE [LARGE SCALE GENOMIC DNA]</scope>
    <source>
        <strain evidence="2">CGMCC 1.6474</strain>
    </source>
</reference>
<dbReference type="Proteomes" id="UP000198804">
    <property type="component" value="Unassembled WGS sequence"/>
</dbReference>
<sequence length="74" mass="8405">MRRSFRVLNPEAKRWRAEAACGAPVRRLAKAAARDPKTIRRHLLCEQFASMRARAVRLEGLFSACNRALARAAR</sequence>
<organism evidence="1 2">
    <name type="scientific">Methylorubrum salsuginis</name>
    <dbReference type="NCBI Taxonomy" id="414703"/>
    <lineage>
        <taxon>Bacteria</taxon>
        <taxon>Pseudomonadati</taxon>
        <taxon>Pseudomonadota</taxon>
        <taxon>Alphaproteobacteria</taxon>
        <taxon>Hyphomicrobiales</taxon>
        <taxon>Methylobacteriaceae</taxon>
        <taxon>Methylorubrum</taxon>
    </lineage>
</organism>
<name>A0A1I4FM86_9HYPH</name>
<accession>A0A1I4FM86</accession>
<dbReference type="EMBL" id="FOSV01000010">
    <property type="protein sequence ID" value="SFL17976.1"/>
    <property type="molecule type" value="Genomic_DNA"/>
</dbReference>
<gene>
    <name evidence="1" type="ORF">SAMN04488125_11070</name>
</gene>
<dbReference type="AlphaFoldDB" id="A0A1I4FM86"/>
<dbReference type="STRING" id="414703.SAMN04488125_11070"/>
<evidence type="ECO:0000313" key="2">
    <source>
        <dbReference type="Proteomes" id="UP000198804"/>
    </source>
</evidence>
<protein>
    <submittedName>
        <fullName evidence="1">Uncharacterized protein</fullName>
    </submittedName>
</protein>
<keyword evidence="2" id="KW-1185">Reference proteome</keyword>
<proteinExistence type="predicted"/>
<dbReference type="RefSeq" id="WP_091946796.1">
    <property type="nucleotide sequence ID" value="NZ_FOSV01000010.1"/>
</dbReference>
<evidence type="ECO:0000313" key="1">
    <source>
        <dbReference type="EMBL" id="SFL17976.1"/>
    </source>
</evidence>